<evidence type="ECO:0000256" key="1">
    <source>
        <dbReference type="SAM" id="SignalP"/>
    </source>
</evidence>
<accession>A0ABN2C3F7</accession>
<reference evidence="2 3" key="1">
    <citation type="journal article" date="2019" name="Int. J. Syst. Evol. Microbiol.">
        <title>The Global Catalogue of Microorganisms (GCM) 10K type strain sequencing project: providing services to taxonomists for standard genome sequencing and annotation.</title>
        <authorList>
            <consortium name="The Broad Institute Genomics Platform"/>
            <consortium name="The Broad Institute Genome Sequencing Center for Infectious Disease"/>
            <person name="Wu L."/>
            <person name="Ma J."/>
        </authorList>
    </citation>
    <scope>NUCLEOTIDE SEQUENCE [LARGE SCALE GENOMIC DNA]</scope>
    <source>
        <strain evidence="2 3">JCM 14969</strain>
    </source>
</reference>
<keyword evidence="1" id="KW-0732">Signal</keyword>
<evidence type="ECO:0000313" key="3">
    <source>
        <dbReference type="Proteomes" id="UP001500393"/>
    </source>
</evidence>
<feature type="chain" id="PRO_5046766501" description="Secreted protein" evidence="1">
    <location>
        <begin position="43"/>
        <end position="122"/>
    </location>
</feature>
<comment type="caution">
    <text evidence="2">The sequence shown here is derived from an EMBL/GenBank/DDBJ whole genome shotgun (WGS) entry which is preliminary data.</text>
</comment>
<organism evidence="2 3">
    <name type="scientific">Kribbella sancticallisti</name>
    <dbReference type="NCBI Taxonomy" id="460087"/>
    <lineage>
        <taxon>Bacteria</taxon>
        <taxon>Bacillati</taxon>
        <taxon>Actinomycetota</taxon>
        <taxon>Actinomycetes</taxon>
        <taxon>Propionibacteriales</taxon>
        <taxon>Kribbellaceae</taxon>
        <taxon>Kribbella</taxon>
    </lineage>
</organism>
<dbReference type="EMBL" id="BAAAOS010000003">
    <property type="protein sequence ID" value="GAA1551926.1"/>
    <property type="molecule type" value="Genomic_DNA"/>
</dbReference>
<name>A0ABN2C3F7_9ACTN</name>
<evidence type="ECO:0008006" key="4">
    <source>
        <dbReference type="Google" id="ProtNLM"/>
    </source>
</evidence>
<gene>
    <name evidence="2" type="ORF">GCM10009789_02050</name>
</gene>
<dbReference type="Proteomes" id="UP001500393">
    <property type="component" value="Unassembled WGS sequence"/>
</dbReference>
<protein>
    <recommendedName>
        <fullName evidence="4">Secreted protein</fullName>
    </recommendedName>
</protein>
<evidence type="ECO:0000313" key="2">
    <source>
        <dbReference type="EMBL" id="GAA1551926.1"/>
    </source>
</evidence>
<keyword evidence="3" id="KW-1185">Reference proteome</keyword>
<feature type="signal peptide" evidence="1">
    <location>
        <begin position="1"/>
        <end position="42"/>
    </location>
</feature>
<proteinExistence type="predicted"/>
<sequence>MTTASGVLAHTKTGVRRAAGIALAATALAGAAAVVTAPQAQAYPAGCTSGFLWRSNGTIGGGYARCNSSSGTAYQVAIRCQNYSTGYASYHTGPWLNPGMGDSTAWCPSNAGATDVWINLPD</sequence>